<keyword evidence="4 7" id="KW-0489">Methyltransferase</keyword>
<dbReference type="PANTHER" id="PTHR11579:SF0">
    <property type="entry name" value="PROTEIN-L-ISOASPARTATE(D-ASPARTATE) O-METHYLTRANSFERASE"/>
    <property type="match status" value="1"/>
</dbReference>
<keyword evidence="9" id="KW-1185">Reference proteome</keyword>
<dbReference type="InterPro" id="IPR029063">
    <property type="entry name" value="SAM-dependent_MTases_sf"/>
</dbReference>
<dbReference type="Pfam" id="PF01135">
    <property type="entry name" value="PCMT"/>
    <property type="match status" value="1"/>
</dbReference>
<dbReference type="AlphaFoldDB" id="A0A2T1KD75"/>
<comment type="similarity">
    <text evidence="2 7">Belongs to the methyltransferase superfamily. L-isoaspartyl/D-aspartyl protein methyltransferase family.</text>
</comment>
<comment type="caution">
    <text evidence="8">The sequence shown here is derived from an EMBL/GenBank/DDBJ whole genome shotgun (WGS) entry which is preliminary data.</text>
</comment>
<dbReference type="Proteomes" id="UP000238385">
    <property type="component" value="Unassembled WGS sequence"/>
</dbReference>
<dbReference type="GO" id="GO:0030091">
    <property type="term" value="P:protein repair"/>
    <property type="evidence" value="ECO:0007669"/>
    <property type="project" value="UniProtKB-UniRule"/>
</dbReference>
<dbReference type="NCBIfam" id="TIGR00080">
    <property type="entry name" value="pimt"/>
    <property type="match status" value="1"/>
</dbReference>
<dbReference type="EC" id="2.1.1.77" evidence="7"/>
<name>A0A2T1KD75_9GAMM</name>
<comment type="function">
    <text evidence="7">Catalyzes the methyl esterification of L-isoaspartyl residues in peptides and proteins that result from spontaneous decomposition of normal L-aspartyl and L-asparaginyl residues. It plays a role in the repair and/or degradation of damaged proteins.</text>
</comment>
<protein>
    <recommendedName>
        <fullName evidence="7">Protein-L-isoaspartate O-methyltransferase</fullName>
        <ecNumber evidence="7">2.1.1.77</ecNumber>
    </recommendedName>
    <alternativeName>
        <fullName evidence="7">L-isoaspartyl protein carboxyl methyltransferase</fullName>
    </alternativeName>
    <alternativeName>
        <fullName evidence="7">Protein L-isoaspartyl methyltransferase</fullName>
    </alternativeName>
    <alternativeName>
        <fullName evidence="7">Protein-beta-aspartate methyltransferase</fullName>
        <shortName evidence="7">PIMT</shortName>
    </alternativeName>
</protein>
<evidence type="ECO:0000256" key="7">
    <source>
        <dbReference type="HAMAP-Rule" id="MF_00090"/>
    </source>
</evidence>
<dbReference type="SUPFAM" id="SSF53335">
    <property type="entry name" value="S-adenosyl-L-methionine-dependent methyltransferases"/>
    <property type="match status" value="1"/>
</dbReference>
<dbReference type="HAMAP" id="MF_00090">
    <property type="entry name" value="PIMT"/>
    <property type="match status" value="1"/>
</dbReference>
<dbReference type="GO" id="GO:0032259">
    <property type="term" value="P:methylation"/>
    <property type="evidence" value="ECO:0007669"/>
    <property type="project" value="UniProtKB-KW"/>
</dbReference>
<proteinExistence type="inferred from homology"/>
<keyword evidence="5 7" id="KW-0808">Transferase</keyword>
<comment type="subcellular location">
    <subcellularLocation>
        <location evidence="1 7">Cytoplasm</location>
    </subcellularLocation>
</comment>
<dbReference type="NCBIfam" id="NF001453">
    <property type="entry name" value="PRK00312.1"/>
    <property type="match status" value="1"/>
</dbReference>
<sequence>MNGQVPEFSVLRQNMVRQQVAGRGIEDQQVLEAMQRVPRDAFVPSHLANEAYEDYPLPIGSGQTISQPYIVALMAQLMALKGRERVLDIGTGSGYAAAVLATVALEVFSIERIPELAEQARDNLDRAGFSQVHVRCGDGTLGWPEAAPFDAICVAAGAPAVPETLKQQLSIGGRLVIPVGPEHSVQRLVCITRRSDADFERQDYGGVRFVPLLGEQGWS</sequence>
<evidence type="ECO:0000256" key="4">
    <source>
        <dbReference type="ARBA" id="ARBA00022603"/>
    </source>
</evidence>
<keyword evidence="3 7" id="KW-0963">Cytoplasm</keyword>
<dbReference type="FunFam" id="3.40.50.150:FF:000010">
    <property type="entry name" value="Protein-L-isoaspartate O-methyltransferase"/>
    <property type="match status" value="1"/>
</dbReference>
<evidence type="ECO:0000256" key="2">
    <source>
        <dbReference type="ARBA" id="ARBA00005369"/>
    </source>
</evidence>
<dbReference type="GO" id="GO:0004719">
    <property type="term" value="F:protein-L-isoaspartate (D-aspartate) O-methyltransferase activity"/>
    <property type="evidence" value="ECO:0007669"/>
    <property type="project" value="UniProtKB-UniRule"/>
</dbReference>
<dbReference type="OrthoDB" id="9810066at2"/>
<keyword evidence="6 7" id="KW-0949">S-adenosyl-L-methionine</keyword>
<dbReference type="RefSeq" id="WP_106671917.1">
    <property type="nucleotide sequence ID" value="NZ_BMFE01000001.1"/>
</dbReference>
<dbReference type="InterPro" id="IPR000682">
    <property type="entry name" value="PCMT"/>
</dbReference>
<evidence type="ECO:0000313" key="9">
    <source>
        <dbReference type="Proteomes" id="UP000238385"/>
    </source>
</evidence>
<evidence type="ECO:0000256" key="6">
    <source>
        <dbReference type="ARBA" id="ARBA00022691"/>
    </source>
</evidence>
<evidence type="ECO:0000256" key="1">
    <source>
        <dbReference type="ARBA" id="ARBA00004496"/>
    </source>
</evidence>
<dbReference type="PANTHER" id="PTHR11579">
    <property type="entry name" value="PROTEIN-L-ISOASPARTATE O-METHYLTRANSFERASE"/>
    <property type="match status" value="1"/>
</dbReference>
<dbReference type="GO" id="GO:0005737">
    <property type="term" value="C:cytoplasm"/>
    <property type="evidence" value="ECO:0007669"/>
    <property type="project" value="UniProtKB-SubCell"/>
</dbReference>
<comment type="catalytic activity">
    <reaction evidence="7">
        <text>[protein]-L-isoaspartate + S-adenosyl-L-methionine = [protein]-L-isoaspartate alpha-methyl ester + S-adenosyl-L-homocysteine</text>
        <dbReference type="Rhea" id="RHEA:12705"/>
        <dbReference type="Rhea" id="RHEA-COMP:12143"/>
        <dbReference type="Rhea" id="RHEA-COMP:12144"/>
        <dbReference type="ChEBI" id="CHEBI:57856"/>
        <dbReference type="ChEBI" id="CHEBI:59789"/>
        <dbReference type="ChEBI" id="CHEBI:90596"/>
        <dbReference type="ChEBI" id="CHEBI:90598"/>
        <dbReference type="EC" id="2.1.1.77"/>
    </reaction>
</comment>
<dbReference type="EMBL" id="PXNN01000013">
    <property type="protein sequence ID" value="PSF07998.1"/>
    <property type="molecule type" value="Genomic_DNA"/>
</dbReference>
<dbReference type="PROSITE" id="PS01279">
    <property type="entry name" value="PCMT"/>
    <property type="match status" value="1"/>
</dbReference>
<evidence type="ECO:0000256" key="5">
    <source>
        <dbReference type="ARBA" id="ARBA00022679"/>
    </source>
</evidence>
<dbReference type="Gene3D" id="3.40.50.150">
    <property type="entry name" value="Vaccinia Virus protein VP39"/>
    <property type="match status" value="1"/>
</dbReference>
<dbReference type="CDD" id="cd02440">
    <property type="entry name" value="AdoMet_MTases"/>
    <property type="match status" value="1"/>
</dbReference>
<evidence type="ECO:0000256" key="3">
    <source>
        <dbReference type="ARBA" id="ARBA00022490"/>
    </source>
</evidence>
<feature type="active site" evidence="7">
    <location>
        <position position="66"/>
    </location>
</feature>
<evidence type="ECO:0000313" key="8">
    <source>
        <dbReference type="EMBL" id="PSF07998.1"/>
    </source>
</evidence>
<reference evidence="8 9" key="1">
    <citation type="submission" date="2018-03" db="EMBL/GenBank/DDBJ databases">
        <title>Marinobacter brunus sp. nov., a marine bacterium of Gamma-proteobacteria isolated from the surface seawater of the South China Sea.</title>
        <authorList>
            <person name="Cheng H."/>
            <person name="Wu Y.-H."/>
            <person name="Xamxidin M."/>
            <person name="Xu X.-W."/>
        </authorList>
    </citation>
    <scope>NUCLEOTIDE SEQUENCE [LARGE SCALE GENOMIC DNA]</scope>
    <source>
        <strain evidence="8 9">JCM 30472</strain>
    </source>
</reference>
<gene>
    <name evidence="7" type="primary">pcm</name>
    <name evidence="8" type="ORF">C7H08_11420</name>
</gene>
<organism evidence="8 9">
    <name type="scientific">Marinobacter halophilus</name>
    <dbReference type="NCBI Taxonomy" id="1323740"/>
    <lineage>
        <taxon>Bacteria</taxon>
        <taxon>Pseudomonadati</taxon>
        <taxon>Pseudomonadota</taxon>
        <taxon>Gammaproteobacteria</taxon>
        <taxon>Pseudomonadales</taxon>
        <taxon>Marinobacteraceae</taxon>
        <taxon>Marinobacter</taxon>
    </lineage>
</organism>
<accession>A0A2T1KD75</accession>